<sequence length="225" mass="24164">MQTQIQAPPKGWSRTEMAAMIAAEVTDGWCVNLGIGSPLEIANHFLPGREVVLHSENGVFGMGPIQDPPVDTWVVNAGKQNVHLRTGASITDHATSFAFIRGGHIDLCVLGAFEVAVNGDIANWTASHDLSSLPAVGGAMDLAVGAKNLWVMMQHTTKTGEPKLLNQCTLPLTATRAVDRVYTNLAVLDVFDGAFVVREMHPDVSLEQLVEWTQGPIVEGPVPEH</sequence>
<dbReference type="RefSeq" id="WP_425307500.1">
    <property type="nucleotide sequence ID" value="NZ_CP154795.1"/>
</dbReference>
<dbReference type="InterPro" id="IPR037171">
    <property type="entry name" value="NagB/RpiA_transferase-like"/>
</dbReference>
<name>A0ABZ3FMH5_9ACTN</name>
<dbReference type="PROSITE" id="PS01274">
    <property type="entry name" value="COA_TRANSF_2"/>
    <property type="match status" value="1"/>
</dbReference>
<dbReference type="Proteomes" id="UP001442841">
    <property type="component" value="Chromosome"/>
</dbReference>
<accession>A0ABZ3FMH5</accession>
<keyword evidence="4" id="KW-1185">Reference proteome</keyword>
<dbReference type="SMART" id="SM00882">
    <property type="entry name" value="CoA_trans"/>
    <property type="match status" value="1"/>
</dbReference>
<dbReference type="PANTHER" id="PTHR13707:SF57">
    <property type="entry name" value="SUCCINYL-COA:3-KETOACID COENZYME A TRANSFERASE SUBUNIT B-RELATED"/>
    <property type="match status" value="1"/>
</dbReference>
<evidence type="ECO:0000256" key="2">
    <source>
        <dbReference type="ARBA" id="ARBA00022679"/>
    </source>
</evidence>
<dbReference type="EMBL" id="CP154795">
    <property type="protein sequence ID" value="XAN06062.1"/>
    <property type="molecule type" value="Genomic_DNA"/>
</dbReference>
<protein>
    <submittedName>
        <fullName evidence="3">3-oxoacid CoA-transferase subunit B</fullName>
    </submittedName>
</protein>
<evidence type="ECO:0000256" key="1">
    <source>
        <dbReference type="ARBA" id="ARBA00007047"/>
    </source>
</evidence>
<reference evidence="3 4" key="1">
    <citation type="submission" date="2024-04" db="EMBL/GenBank/DDBJ databases">
        <title>Isolation of an actinomycete strain from pig manure.</title>
        <authorList>
            <person name="Gong T."/>
            <person name="Yu Z."/>
            <person name="An M."/>
            <person name="Wei C."/>
            <person name="Yang W."/>
            <person name="Liu L."/>
        </authorList>
    </citation>
    <scope>NUCLEOTIDE SEQUENCE [LARGE SCALE GENOMIC DNA]</scope>
    <source>
        <strain evidence="3 4">ZF39</strain>
    </source>
</reference>
<dbReference type="Gene3D" id="3.40.1080.10">
    <property type="entry name" value="Glutaconate Coenzyme A-transferase"/>
    <property type="match status" value="1"/>
</dbReference>
<comment type="similarity">
    <text evidence="1">Belongs to the 3-oxoacid CoA-transferase subunit B family.</text>
</comment>
<evidence type="ECO:0000313" key="4">
    <source>
        <dbReference type="Proteomes" id="UP001442841"/>
    </source>
</evidence>
<dbReference type="InterPro" id="IPR004165">
    <property type="entry name" value="CoA_trans_fam_I"/>
</dbReference>
<keyword evidence="2" id="KW-0808">Transferase</keyword>
<dbReference type="InterPro" id="IPR012791">
    <property type="entry name" value="3-oxoacid_CoA-transf_B"/>
</dbReference>
<dbReference type="InterPro" id="IPR004164">
    <property type="entry name" value="CoA_transf_AS"/>
</dbReference>
<proteinExistence type="inferred from homology"/>
<dbReference type="Pfam" id="PF01144">
    <property type="entry name" value="CoA_trans"/>
    <property type="match status" value="1"/>
</dbReference>
<organism evidence="3 4">
    <name type="scientific">Ammonicoccus fulvus</name>
    <dbReference type="NCBI Taxonomy" id="3138240"/>
    <lineage>
        <taxon>Bacteria</taxon>
        <taxon>Bacillati</taxon>
        <taxon>Actinomycetota</taxon>
        <taxon>Actinomycetes</taxon>
        <taxon>Propionibacteriales</taxon>
        <taxon>Propionibacteriaceae</taxon>
        <taxon>Ammonicoccus</taxon>
    </lineage>
</organism>
<dbReference type="NCBIfam" id="TIGR02428">
    <property type="entry name" value="pcaJ_scoB_fam"/>
    <property type="match status" value="1"/>
</dbReference>
<dbReference type="PANTHER" id="PTHR13707">
    <property type="entry name" value="KETOACID-COENZYME A TRANSFERASE"/>
    <property type="match status" value="1"/>
</dbReference>
<evidence type="ECO:0000313" key="3">
    <source>
        <dbReference type="EMBL" id="XAN06062.1"/>
    </source>
</evidence>
<dbReference type="SUPFAM" id="SSF100950">
    <property type="entry name" value="NagB/RpiA/CoA transferase-like"/>
    <property type="match status" value="1"/>
</dbReference>
<gene>
    <name evidence="3" type="ORF">AADG42_01640</name>
</gene>